<dbReference type="GO" id="GO:0006083">
    <property type="term" value="P:acetate metabolic process"/>
    <property type="evidence" value="ECO:0007669"/>
    <property type="project" value="InterPro"/>
</dbReference>
<keyword evidence="5" id="KW-0812">Transmembrane</keyword>
<dbReference type="eggNOG" id="COG0427">
    <property type="taxonomic scope" value="Bacteria"/>
</dbReference>
<dbReference type="CDD" id="cd06558">
    <property type="entry name" value="crotonase-like"/>
    <property type="match status" value="1"/>
</dbReference>
<dbReference type="InterPro" id="IPR038460">
    <property type="entry name" value="AcetylCoA_hyd_C_sf"/>
</dbReference>
<evidence type="ECO:0000259" key="7">
    <source>
        <dbReference type="Pfam" id="PF13336"/>
    </source>
</evidence>
<keyword evidence="9" id="KW-1185">Reference proteome</keyword>
<dbReference type="InterPro" id="IPR037171">
    <property type="entry name" value="NagB/RpiA_transferase-like"/>
</dbReference>
<keyword evidence="5" id="KW-0472">Membrane</keyword>
<feature type="domain" description="Acetyl-CoA hydrolase/transferase N-terminal" evidence="6">
    <location>
        <begin position="281"/>
        <end position="454"/>
    </location>
</feature>
<evidence type="ECO:0000256" key="3">
    <source>
        <dbReference type="ARBA" id="ARBA00022679"/>
    </source>
</evidence>
<dbReference type="Pfam" id="PF00378">
    <property type="entry name" value="ECH_1"/>
    <property type="match status" value="1"/>
</dbReference>
<dbReference type="Gene3D" id="3.40.1080.20">
    <property type="entry name" value="Acetyl-CoA hydrolase/transferase C-terminal domain"/>
    <property type="match status" value="1"/>
</dbReference>
<comment type="similarity">
    <text evidence="2">Belongs to the acetyl-CoA hydrolase/transferase family.</text>
</comment>
<comment type="caution">
    <text evidence="8">The sequence shown here is derived from an EMBL/GenBank/DDBJ whole genome shotgun (WGS) entry which is preliminary data.</text>
</comment>
<dbReference type="Pfam" id="PF13336">
    <property type="entry name" value="AcetylCoA_hyd_C"/>
    <property type="match status" value="1"/>
</dbReference>
<evidence type="ECO:0000256" key="5">
    <source>
        <dbReference type="SAM" id="Phobius"/>
    </source>
</evidence>
<feature type="transmembrane region" description="Helical" evidence="5">
    <location>
        <begin position="110"/>
        <end position="129"/>
    </location>
</feature>
<proteinExistence type="inferred from homology"/>
<evidence type="ECO:0000259" key="6">
    <source>
        <dbReference type="Pfam" id="PF02550"/>
    </source>
</evidence>
<organism evidence="8 9">
    <name type="scientific">Pseudoramibacter alactolyticus ATCC 23263</name>
    <dbReference type="NCBI Taxonomy" id="887929"/>
    <lineage>
        <taxon>Bacteria</taxon>
        <taxon>Bacillati</taxon>
        <taxon>Bacillota</taxon>
        <taxon>Clostridia</taxon>
        <taxon>Eubacteriales</taxon>
        <taxon>Eubacteriaceae</taxon>
        <taxon>Pseudoramibacter</taxon>
    </lineage>
</organism>
<dbReference type="InterPro" id="IPR001753">
    <property type="entry name" value="Enoyl-CoA_hydra/iso"/>
</dbReference>
<dbReference type="InterPro" id="IPR029045">
    <property type="entry name" value="ClpP/crotonase-like_dom_sf"/>
</dbReference>
<dbReference type="PANTHER" id="PTHR21432:SF20">
    <property type="entry name" value="ACETYL-COA HYDROLASE"/>
    <property type="match status" value="1"/>
</dbReference>
<accession>E6MJM8</accession>
<dbReference type="InterPro" id="IPR014748">
    <property type="entry name" value="Enoyl-CoA_hydra_C"/>
</dbReference>
<keyword evidence="3" id="KW-0808">Transferase</keyword>
<evidence type="ECO:0000313" key="9">
    <source>
        <dbReference type="Proteomes" id="UP000004754"/>
    </source>
</evidence>
<comment type="similarity">
    <text evidence="1 4">Belongs to the enoyl-CoA hydratase/isomerase family.</text>
</comment>
<dbReference type="eggNOG" id="COG1024">
    <property type="taxonomic scope" value="Bacteria"/>
</dbReference>
<reference evidence="8 9" key="1">
    <citation type="submission" date="2010-12" db="EMBL/GenBank/DDBJ databases">
        <authorList>
            <person name="Muzny D."/>
            <person name="Qin X."/>
            <person name="Deng J."/>
            <person name="Jiang H."/>
            <person name="Liu Y."/>
            <person name="Qu J."/>
            <person name="Song X.-Z."/>
            <person name="Zhang L."/>
            <person name="Thornton R."/>
            <person name="Coyle M."/>
            <person name="Francisco L."/>
            <person name="Jackson L."/>
            <person name="Javaid M."/>
            <person name="Korchina V."/>
            <person name="Kovar C."/>
            <person name="Mata R."/>
            <person name="Mathew T."/>
            <person name="Ngo R."/>
            <person name="Nguyen L."/>
            <person name="Nguyen N."/>
            <person name="Okwuonu G."/>
            <person name="Ongeri F."/>
            <person name="Pham C."/>
            <person name="Simmons D."/>
            <person name="Wilczek-Boney K."/>
            <person name="Hale W."/>
            <person name="Jakkamsetti A."/>
            <person name="Pham P."/>
            <person name="Ruth R."/>
            <person name="San Lucas F."/>
            <person name="Warren J."/>
            <person name="Zhang J."/>
            <person name="Zhao Z."/>
            <person name="Zhou C."/>
            <person name="Zhu D."/>
            <person name="Lee S."/>
            <person name="Bess C."/>
            <person name="Blankenburg K."/>
            <person name="Forbes L."/>
            <person name="Fu Q."/>
            <person name="Gubbala S."/>
            <person name="Hirani K."/>
            <person name="Jayaseelan J.C."/>
            <person name="Lara F."/>
            <person name="Munidasa M."/>
            <person name="Palculict T."/>
            <person name="Patil S."/>
            <person name="Pu L.-L."/>
            <person name="Saada N."/>
            <person name="Tang L."/>
            <person name="Weissenberger G."/>
            <person name="Zhu Y."/>
            <person name="Hemphill L."/>
            <person name="Shang Y."/>
            <person name="Youmans B."/>
            <person name="Ayvaz T."/>
            <person name="Ross M."/>
            <person name="Santibanez J."/>
            <person name="Aqrawi P."/>
            <person name="Gross S."/>
            <person name="Joshi V."/>
            <person name="Fowler G."/>
            <person name="Nazareth L."/>
            <person name="Reid J."/>
            <person name="Worley K."/>
            <person name="Petrosino J."/>
            <person name="Highlander S."/>
            <person name="Gibbs R."/>
        </authorList>
    </citation>
    <scope>NUCLEOTIDE SEQUENCE [LARGE SCALE GENOMIC DNA]</scope>
    <source>
        <strain evidence="8 9">ATCC 23263</strain>
    </source>
</reference>
<evidence type="ECO:0000256" key="4">
    <source>
        <dbReference type="RuleBase" id="RU003707"/>
    </source>
</evidence>
<dbReference type="GO" id="GO:0008775">
    <property type="term" value="F:acetate CoA-transferase activity"/>
    <property type="evidence" value="ECO:0007669"/>
    <property type="project" value="InterPro"/>
</dbReference>
<name>E6MJM8_9FIRM</name>
<dbReference type="InterPro" id="IPR046433">
    <property type="entry name" value="ActCoA_hydro"/>
</dbReference>
<dbReference type="EMBL" id="AEQN01000028">
    <property type="protein sequence ID" value="EFV00764.1"/>
    <property type="molecule type" value="Genomic_DNA"/>
</dbReference>
<evidence type="ECO:0000313" key="8">
    <source>
        <dbReference type="EMBL" id="EFV00764.1"/>
    </source>
</evidence>
<dbReference type="PANTHER" id="PTHR21432">
    <property type="entry name" value="ACETYL-COA HYDROLASE-RELATED"/>
    <property type="match status" value="1"/>
</dbReference>
<dbReference type="PROSITE" id="PS00166">
    <property type="entry name" value="ENOYL_COA_HYDRATASE"/>
    <property type="match status" value="1"/>
</dbReference>
<dbReference type="Pfam" id="PF02550">
    <property type="entry name" value="AcetylCoA_hydro"/>
    <property type="match status" value="1"/>
</dbReference>
<keyword evidence="5" id="KW-1133">Transmembrane helix</keyword>
<dbReference type="Gene3D" id="3.30.750.70">
    <property type="entry name" value="4-hydroxybutyrate coenzyme like domains"/>
    <property type="match status" value="1"/>
</dbReference>
<dbReference type="InterPro" id="IPR026888">
    <property type="entry name" value="AcetylCoA_hyd_C"/>
</dbReference>
<gene>
    <name evidence="8" type="ORF">HMP0721_2213</name>
</gene>
<dbReference type="InterPro" id="IPR003702">
    <property type="entry name" value="ActCoA_hydro_N"/>
</dbReference>
<protein>
    <submittedName>
        <fullName evidence="8">Enoyl-CoA hydratase/isomerase family protein</fullName>
    </submittedName>
</protein>
<dbReference type="Proteomes" id="UP000004754">
    <property type="component" value="Unassembled WGS sequence"/>
</dbReference>
<dbReference type="STRING" id="887929.HMP0721_2213"/>
<evidence type="ECO:0000256" key="2">
    <source>
        <dbReference type="ARBA" id="ARBA00009632"/>
    </source>
</evidence>
<dbReference type="SUPFAM" id="SSF52096">
    <property type="entry name" value="ClpP/crotonase"/>
    <property type="match status" value="1"/>
</dbReference>
<keyword evidence="8" id="KW-0413">Isomerase</keyword>
<dbReference type="GO" id="GO:0016853">
    <property type="term" value="F:isomerase activity"/>
    <property type="evidence" value="ECO:0007669"/>
    <property type="project" value="UniProtKB-KW"/>
</dbReference>
<dbReference type="Gene3D" id="1.10.12.10">
    <property type="entry name" value="Lyase 2-enoyl-coa Hydratase, Chain A, domain 2"/>
    <property type="match status" value="1"/>
</dbReference>
<feature type="domain" description="Acetyl-CoA hydrolase/transferase C-terminal" evidence="7">
    <location>
        <begin position="542"/>
        <end position="697"/>
    </location>
</feature>
<evidence type="ECO:0000256" key="1">
    <source>
        <dbReference type="ARBA" id="ARBA00005254"/>
    </source>
</evidence>
<dbReference type="AlphaFoldDB" id="E6MJM8"/>
<dbReference type="Gene3D" id="3.90.226.10">
    <property type="entry name" value="2-enoyl-CoA Hydratase, Chain A, domain 1"/>
    <property type="match status" value="1"/>
</dbReference>
<dbReference type="Gene3D" id="3.40.1080.10">
    <property type="entry name" value="Glutaconate Coenzyme A-transferase"/>
    <property type="match status" value="1"/>
</dbReference>
<dbReference type="InterPro" id="IPR018376">
    <property type="entry name" value="Enoyl-CoA_hyd/isom_CS"/>
</dbReference>
<dbReference type="HOGENOM" id="CLU_390220_0_0_9"/>
<sequence length="707" mass="76879">MRDNGEDQMKLQKISYDIVDGIAVIAMNYAENINAIDEEMADELIFSLDQAEKDAAVKVIVLKGLPKAFSAGGDIDYFYKLIEAGDSVNIDDLNVKVDQIAVAIKKSSKMMIASVSGAAAGAGASLALAADFIVCADNAKFIMAFVNLGLVPDTGGAYLLARQLGEKRAMELCATGRPLSAEEAKELGIVYKVVPKEALDTETMALAHQLTKGPLLSYKNIKREIYAASFNDYQRFLEEAEVPAQHECAASADFKEGVRAFIEKRKAQFKGEAPAPDNWKAAYDAKFMDVKDAAGFIESGDVLWVGAFCNNPIQMLDALADRKDELENVEVINCLACQPHRYMSGEFKGHLNGHSFFFGPVERKMFKEGNTAVNSVHFSQSGPAMRDEYHVNTLFVEVSEPDEDGNMYYGPIGVAWDGMVAEYATKKIVQINKYQGKVRGKNSYINVRNVDAICRCDHPLAELKQPPVTEIDEKIASYIVPYIKDGCTLQVGLGGIANAIAYSLVDRKHIGVHTEMLTDSMAYLYKKGVIDGDRVLGGFGLGSNEVYDWCKSGVPELGDISYVNIPSVAGAKDNFVSINSCLMVDLTGQVGSESIGHKQFSCTGGQLDYVLAASISKGGQSFLCLKSINEKKDGTVSSTISLTLPPGQAVTTPRSCVMYVVTEYGVADLYNKPIKERAKALIAIAHPDFREQLTKEAKAAGLIPEDE</sequence>
<dbReference type="SUPFAM" id="SSF100950">
    <property type="entry name" value="NagB/RpiA/CoA transferase-like"/>
    <property type="match status" value="2"/>
</dbReference>